<keyword evidence="6" id="KW-1185">Reference proteome</keyword>
<dbReference type="Proteomes" id="UP000030746">
    <property type="component" value="Unassembled WGS sequence"/>
</dbReference>
<evidence type="ECO:0000256" key="1">
    <source>
        <dbReference type="ARBA" id="ARBA00022574"/>
    </source>
</evidence>
<dbReference type="InterPro" id="IPR037593">
    <property type="entry name" value="MIOS/Sea4"/>
</dbReference>
<evidence type="ECO:0000259" key="3">
    <source>
        <dbReference type="Pfam" id="PF17034"/>
    </source>
</evidence>
<proteinExistence type="predicted"/>
<dbReference type="OMA" id="QSHIEEW"/>
<dbReference type="RefSeq" id="XP_009049122.1">
    <property type="nucleotide sequence ID" value="XM_009050874.1"/>
</dbReference>
<dbReference type="Pfam" id="PF17034">
    <property type="entry name" value="zinc_ribbon_16"/>
    <property type="match status" value="1"/>
</dbReference>
<dbReference type="CTD" id="20250826"/>
<dbReference type="CDD" id="cd16691">
    <property type="entry name" value="mRING-H2-C3H3C2_Mio"/>
    <property type="match status" value="1"/>
</dbReference>
<dbReference type="GO" id="GO:1904263">
    <property type="term" value="P:positive regulation of TORC1 signaling"/>
    <property type="evidence" value="ECO:0007669"/>
    <property type="project" value="TreeGrafter"/>
</dbReference>
<organism evidence="5 6">
    <name type="scientific">Lottia gigantea</name>
    <name type="common">Giant owl limpet</name>
    <dbReference type="NCBI Taxonomy" id="225164"/>
    <lineage>
        <taxon>Eukaryota</taxon>
        <taxon>Metazoa</taxon>
        <taxon>Spiralia</taxon>
        <taxon>Lophotrochozoa</taxon>
        <taxon>Mollusca</taxon>
        <taxon>Gastropoda</taxon>
        <taxon>Patellogastropoda</taxon>
        <taxon>Lottioidea</taxon>
        <taxon>Lottiidae</taxon>
        <taxon>Lottia</taxon>
    </lineage>
</organism>
<accession>V4A861</accession>
<evidence type="ECO:0000313" key="5">
    <source>
        <dbReference type="EMBL" id="ESP00159.1"/>
    </source>
</evidence>
<gene>
    <name evidence="5" type="ORF">LOTGIDRAFT_238666</name>
</gene>
<dbReference type="PANTHER" id="PTHR16453">
    <property type="entry name" value="WD40 DOMAIN-CONTAINING PROTEIN MIO FAMILY MEMBER"/>
    <property type="match status" value="1"/>
</dbReference>
<dbReference type="InterPro" id="IPR031488">
    <property type="entry name" value="Zn_ribbon_mio"/>
</dbReference>
<dbReference type="AlphaFoldDB" id="V4A861"/>
<name>V4A861_LOTGI</name>
<dbReference type="InterPro" id="IPR049092">
    <property type="entry name" value="MIOS_a-sol"/>
</dbReference>
<dbReference type="Pfam" id="PF21719">
    <property type="entry name" value="MIOS_a-sol"/>
    <property type="match status" value="1"/>
</dbReference>
<dbReference type="OrthoDB" id="341486at2759"/>
<reference evidence="5 6" key="1">
    <citation type="journal article" date="2013" name="Nature">
        <title>Insights into bilaterian evolution from three spiralian genomes.</title>
        <authorList>
            <person name="Simakov O."/>
            <person name="Marletaz F."/>
            <person name="Cho S.J."/>
            <person name="Edsinger-Gonzales E."/>
            <person name="Havlak P."/>
            <person name="Hellsten U."/>
            <person name="Kuo D.H."/>
            <person name="Larsson T."/>
            <person name="Lv J."/>
            <person name="Arendt D."/>
            <person name="Savage R."/>
            <person name="Osoegawa K."/>
            <person name="de Jong P."/>
            <person name="Grimwood J."/>
            <person name="Chapman J.A."/>
            <person name="Shapiro H."/>
            <person name="Aerts A."/>
            <person name="Otillar R.P."/>
            <person name="Terry A.Y."/>
            <person name="Boore J.L."/>
            <person name="Grigoriev I.V."/>
            <person name="Lindberg D.R."/>
            <person name="Seaver E.C."/>
            <person name="Weisblat D.A."/>
            <person name="Putnam N.H."/>
            <person name="Rokhsar D.S."/>
        </authorList>
    </citation>
    <scope>NUCLEOTIDE SEQUENCE [LARGE SCALE GENOMIC DNA]</scope>
</reference>
<evidence type="ECO:0000259" key="4">
    <source>
        <dbReference type="Pfam" id="PF21719"/>
    </source>
</evidence>
<dbReference type="PANTHER" id="PTHR16453:SF9">
    <property type="entry name" value="GATOR COMPLEX PROTEIN MIOS"/>
    <property type="match status" value="1"/>
</dbReference>
<sequence>MTYSCLTHYKSLTSFLAVRNLFESSIDPRNKITEFLGVKGILKMTDSTEFMTRTLSETQPSTWIDSDEPCIDVTVYESDESNFTKGNCAKASAIALFSRKIKQSLDLLSKYQGEDDAIFKAVAIAIAGVTDRSSLWKKTCNDLRHGLKQPYLRGMFAFLVAENNDFADVLYDKEIDVKDRVAFACIYLPDDKLHKYFDEFSNNLKANGDLRGLLLTGFTSEGVELVSRFVDVTDDIQTAALISIYCCPNSLDRSDLEKVNMWIEGYRSLLDQWKLYHIRAKFDINRTKFDPGIRNASQVHVRCNFCSKSINSTTTMQMQRSRLPAGISSHAIHKPKTCPNCRKSLPRCSVCLNNLGTASGMGHFHNRDQRNKLTKLADWFTWCQSCRHGGHASHITTWFRDHLECPVTSCSCKCMINCINVKNAEVKL</sequence>
<dbReference type="KEGG" id="lgi:LOTGIDRAFT_238666"/>
<dbReference type="EMBL" id="KB200828">
    <property type="protein sequence ID" value="ESP00159.1"/>
    <property type="molecule type" value="Genomic_DNA"/>
</dbReference>
<keyword evidence="2" id="KW-0677">Repeat</keyword>
<dbReference type="GeneID" id="20250826"/>
<protein>
    <submittedName>
        <fullName evidence="5">Uncharacterized protein</fullName>
    </submittedName>
</protein>
<dbReference type="HOGENOM" id="CLU_641403_0_0_1"/>
<evidence type="ECO:0000313" key="6">
    <source>
        <dbReference type="Proteomes" id="UP000030746"/>
    </source>
</evidence>
<feature type="domain" description="GATOR2 complex protein MIO zinc-ribbon like" evidence="3">
    <location>
        <begin position="303"/>
        <end position="415"/>
    </location>
</feature>
<dbReference type="GO" id="GO:0034198">
    <property type="term" value="P:cellular response to amino acid starvation"/>
    <property type="evidence" value="ECO:0007669"/>
    <property type="project" value="TreeGrafter"/>
</dbReference>
<dbReference type="STRING" id="225164.V4A861"/>
<feature type="domain" description="MIOS-like alpha-solenoid" evidence="4">
    <location>
        <begin position="85"/>
        <end position="187"/>
    </location>
</feature>
<keyword evidence="1" id="KW-0853">WD repeat</keyword>
<evidence type="ECO:0000256" key="2">
    <source>
        <dbReference type="ARBA" id="ARBA00022737"/>
    </source>
</evidence>
<dbReference type="GO" id="GO:0005737">
    <property type="term" value="C:cytoplasm"/>
    <property type="evidence" value="ECO:0007669"/>
    <property type="project" value="TreeGrafter"/>
</dbReference>